<dbReference type="SUPFAM" id="SSF143422">
    <property type="entry name" value="Transposase IS200-like"/>
    <property type="match status" value="1"/>
</dbReference>
<dbReference type="PANTHER" id="PTHR34322">
    <property type="entry name" value="TRANSPOSASE, Y1_TNP DOMAIN-CONTAINING"/>
    <property type="match status" value="1"/>
</dbReference>
<protein>
    <recommendedName>
        <fullName evidence="1">Transposase IS200-like domain-containing protein</fullName>
    </recommendedName>
</protein>
<dbReference type="AlphaFoldDB" id="A0A1H7N7R3"/>
<keyword evidence="3" id="KW-1185">Reference proteome</keyword>
<dbReference type="PANTHER" id="PTHR34322:SF2">
    <property type="entry name" value="TRANSPOSASE IS200-LIKE DOMAIN-CONTAINING PROTEIN"/>
    <property type="match status" value="1"/>
</dbReference>
<evidence type="ECO:0000313" key="2">
    <source>
        <dbReference type="EMBL" id="SEL19534.1"/>
    </source>
</evidence>
<dbReference type="SMART" id="SM01321">
    <property type="entry name" value="Y1_Tnp"/>
    <property type="match status" value="1"/>
</dbReference>
<feature type="domain" description="Transposase IS200-like" evidence="1">
    <location>
        <begin position="33"/>
        <end position="188"/>
    </location>
</feature>
<dbReference type="InterPro" id="IPR036515">
    <property type="entry name" value="Transposase_17_sf"/>
</dbReference>
<dbReference type="Gene3D" id="3.30.70.1290">
    <property type="entry name" value="Transposase IS200-like"/>
    <property type="match status" value="1"/>
</dbReference>
<name>A0A1H7N7R3_9GAMM</name>
<organism evidence="2 3">
    <name type="scientific">Ectothiorhodospira marina</name>
    <dbReference type="NCBI Taxonomy" id="1396821"/>
    <lineage>
        <taxon>Bacteria</taxon>
        <taxon>Pseudomonadati</taxon>
        <taxon>Pseudomonadota</taxon>
        <taxon>Gammaproteobacteria</taxon>
        <taxon>Chromatiales</taxon>
        <taxon>Ectothiorhodospiraceae</taxon>
        <taxon>Ectothiorhodospira</taxon>
    </lineage>
</organism>
<sequence>MTRARHQLICPEATPYYHTTISRCVRRAFLCGEDSLTGKSHEHRKSWVTERLRELADAFAIEICAYAIMSNHYHVVLRIDQGKAKHWDSEQVIKHWGKLYSVPVLVTRYRCGETTSNAENIKAEKIIETWRERLTDISWFMRSLNEYLARRANEEDHCKGHFWESRFKSQALLDDAAVLACMSYVDLNPVRAKMADTPEASDFTSIQQRLRDMAPKQTKPTDEVPINPIPLMRLVPQRHDPHPNSIGFTLPDYLELVDWAGREIREGKRGSINTTAPPILERLHLDPHRLMDHLHGEAMIETSVMLGSVEKLKQTVATFEHKFVKEISEARRLFRPPIVT</sequence>
<proteinExistence type="predicted"/>
<dbReference type="GO" id="GO:0003677">
    <property type="term" value="F:DNA binding"/>
    <property type="evidence" value="ECO:0007669"/>
    <property type="project" value="InterPro"/>
</dbReference>
<dbReference type="GO" id="GO:0006313">
    <property type="term" value="P:DNA transposition"/>
    <property type="evidence" value="ECO:0007669"/>
    <property type="project" value="InterPro"/>
</dbReference>
<accession>A0A1H7N7R3</accession>
<dbReference type="RefSeq" id="WP_090254036.1">
    <property type="nucleotide sequence ID" value="NZ_FOAA01000011.1"/>
</dbReference>
<reference evidence="3" key="1">
    <citation type="submission" date="2016-10" db="EMBL/GenBank/DDBJ databases">
        <authorList>
            <person name="Varghese N."/>
            <person name="Submissions S."/>
        </authorList>
    </citation>
    <scope>NUCLEOTIDE SEQUENCE [LARGE SCALE GENOMIC DNA]</scope>
    <source>
        <strain evidence="3">DSM 241</strain>
    </source>
</reference>
<gene>
    <name evidence="2" type="ORF">SAMN05444515_11139</name>
</gene>
<evidence type="ECO:0000313" key="3">
    <source>
        <dbReference type="Proteomes" id="UP000199256"/>
    </source>
</evidence>
<dbReference type="GO" id="GO:0004803">
    <property type="term" value="F:transposase activity"/>
    <property type="evidence" value="ECO:0007669"/>
    <property type="project" value="InterPro"/>
</dbReference>
<dbReference type="OrthoDB" id="9814067at2"/>
<evidence type="ECO:0000259" key="1">
    <source>
        <dbReference type="SMART" id="SM01321"/>
    </source>
</evidence>
<dbReference type="InterPro" id="IPR002686">
    <property type="entry name" value="Transposase_17"/>
</dbReference>
<dbReference type="STRING" id="1396821.SAMN05444515_11139"/>
<dbReference type="EMBL" id="FOAA01000011">
    <property type="protein sequence ID" value="SEL19534.1"/>
    <property type="molecule type" value="Genomic_DNA"/>
</dbReference>
<dbReference type="Proteomes" id="UP000199256">
    <property type="component" value="Unassembled WGS sequence"/>
</dbReference>